<dbReference type="Proteomes" id="UP000250991">
    <property type="component" value="Unassembled WGS sequence"/>
</dbReference>
<evidence type="ECO:0000259" key="2">
    <source>
        <dbReference type="Pfam" id="PF00501"/>
    </source>
</evidence>
<proteinExistence type="predicted"/>
<evidence type="ECO:0000313" key="3">
    <source>
        <dbReference type="EMBL" id="SQD06494.1"/>
    </source>
</evidence>
<dbReference type="PANTHER" id="PTHR43347">
    <property type="entry name" value="ACYL-COA SYNTHETASE"/>
    <property type="match status" value="1"/>
</dbReference>
<dbReference type="EC" id="6.2.1.1" evidence="3"/>
<keyword evidence="1 3" id="KW-0436">Ligase</keyword>
<sequence>MAKIIPYKKLLDDAISQAQHQPRHVLLVDRGLAKMARVSGRDVDFASLRHQHIGARVPVAWLESNETSCILYTSGTTGKPKGVQRDVGGYAVALATSMDTIFGGKAGSVFFCASDIGWVVGHSYIVYAPLLAGMATIVYEGLPTWPDCGVWWKIVEKYQVSRMFSAPTAIRVLKKFPTAEIRKHDLSSLEVLYLAGEPLDEPTASWVSNTLDVPVIDNYWQTESGWPIMRLLAVWTTGRRVWEAPACRCMAITCSCLMKSPANRVASTRKGCWWWKAAAAGLYSDHLGRRRPLCEDLLVAVFPPGVRHL</sequence>
<dbReference type="SUPFAM" id="SSF56801">
    <property type="entry name" value="Acetyl-CoA synthetase-like"/>
    <property type="match status" value="1"/>
</dbReference>
<protein>
    <submittedName>
        <fullName evidence="3">Propionate--coA ligase</fullName>
        <ecNumber evidence="3">6.2.1.1</ecNumber>
        <ecNumber evidence="3">6.2.1.17</ecNumber>
    </submittedName>
</protein>
<evidence type="ECO:0000313" key="4">
    <source>
        <dbReference type="Proteomes" id="UP000250991"/>
    </source>
</evidence>
<evidence type="ECO:0000256" key="1">
    <source>
        <dbReference type="ARBA" id="ARBA00022598"/>
    </source>
</evidence>
<dbReference type="EMBL" id="UARW01000010">
    <property type="protein sequence ID" value="SQD06494.1"/>
    <property type="molecule type" value="Genomic_DNA"/>
</dbReference>
<name>A0A2X3KHZ7_ECOLX</name>
<dbReference type="PROSITE" id="PS00455">
    <property type="entry name" value="AMP_BINDING"/>
    <property type="match status" value="1"/>
</dbReference>
<gene>
    <name evidence="3" type="primary">prpE_2</name>
    <name evidence="3" type="ORF">NCTC8009_07088</name>
</gene>
<dbReference type="InterPro" id="IPR042099">
    <property type="entry name" value="ANL_N_sf"/>
</dbReference>
<dbReference type="PANTHER" id="PTHR43347:SF3">
    <property type="entry name" value="ACYL-COA SYNTHETASE SHORT-CHAIN FAMILY MEMBER 3, MITOCHONDRIAL"/>
    <property type="match status" value="1"/>
</dbReference>
<dbReference type="InterPro" id="IPR020845">
    <property type="entry name" value="AMP-binding_CS"/>
</dbReference>
<reference evidence="3 4" key="1">
    <citation type="submission" date="2018-06" db="EMBL/GenBank/DDBJ databases">
        <authorList>
            <consortium name="Pathogen Informatics"/>
            <person name="Doyle S."/>
        </authorList>
    </citation>
    <scope>NUCLEOTIDE SEQUENCE [LARGE SCALE GENOMIC DNA]</scope>
    <source>
        <strain evidence="3 4">NCTC8009</strain>
    </source>
</reference>
<feature type="domain" description="AMP-dependent synthetase/ligase" evidence="2">
    <location>
        <begin position="16"/>
        <end position="228"/>
    </location>
</feature>
<accession>A0A2X3KHZ7</accession>
<dbReference type="AlphaFoldDB" id="A0A2X3KHZ7"/>
<dbReference type="STRING" id="585034.ECIAI1_0336"/>
<dbReference type="Pfam" id="PF00501">
    <property type="entry name" value="AMP-binding"/>
    <property type="match status" value="1"/>
</dbReference>
<dbReference type="EC" id="6.2.1.17" evidence="3"/>
<organism evidence="3 4">
    <name type="scientific">Escherichia coli</name>
    <dbReference type="NCBI Taxonomy" id="562"/>
    <lineage>
        <taxon>Bacteria</taxon>
        <taxon>Pseudomonadati</taxon>
        <taxon>Pseudomonadota</taxon>
        <taxon>Gammaproteobacteria</taxon>
        <taxon>Enterobacterales</taxon>
        <taxon>Enterobacteriaceae</taxon>
        <taxon>Escherichia</taxon>
    </lineage>
</organism>
<dbReference type="GO" id="GO:0050218">
    <property type="term" value="F:propionate-CoA ligase activity"/>
    <property type="evidence" value="ECO:0007669"/>
    <property type="project" value="UniProtKB-EC"/>
</dbReference>
<dbReference type="InterPro" id="IPR000873">
    <property type="entry name" value="AMP-dep_synth/lig_dom"/>
</dbReference>
<dbReference type="GO" id="GO:0003987">
    <property type="term" value="F:acetate-CoA ligase activity"/>
    <property type="evidence" value="ECO:0007669"/>
    <property type="project" value="UniProtKB-EC"/>
</dbReference>
<dbReference type="Gene3D" id="3.40.50.12780">
    <property type="entry name" value="N-terminal domain of ligase-like"/>
    <property type="match status" value="1"/>
</dbReference>